<evidence type="ECO:0000313" key="1">
    <source>
        <dbReference type="EMBL" id="EEG48443.1"/>
    </source>
</evidence>
<dbReference type="Proteomes" id="UP000003100">
    <property type="component" value="Unassembled WGS sequence"/>
</dbReference>
<gene>
    <name evidence="1" type="ORF">RUMHYD_02660</name>
</gene>
<dbReference type="eggNOG" id="ENOG5033BEC">
    <property type="taxonomic scope" value="Bacteria"/>
</dbReference>
<accession>C0CP59</accession>
<sequence>MVFDFYPWNLDVDVEGTRLLYRDNDYAGKRKVNERFWQAMSDGQKRFFHSLGVDFMRVEADEKLYNIPDDGDVQGGGISMKTIHFLLHGSFLAIPDFQGELYKDAEVFGSQVPDSLKIVRMPQEEALTVYEVDGWPCVFKHPCFHFEQEKFQKWNCGYLLGSILLMKDE</sequence>
<organism evidence="1 2">
    <name type="scientific">Blautia hydrogenotrophica (strain DSM 10507 / JCM 14656 / S5a33)</name>
    <name type="common">Ruminococcus hydrogenotrophicus</name>
    <dbReference type="NCBI Taxonomy" id="476272"/>
    <lineage>
        <taxon>Bacteria</taxon>
        <taxon>Bacillati</taxon>
        <taxon>Bacillota</taxon>
        <taxon>Clostridia</taxon>
        <taxon>Lachnospirales</taxon>
        <taxon>Lachnospiraceae</taxon>
        <taxon>Blautia</taxon>
    </lineage>
</organism>
<protein>
    <submittedName>
        <fullName evidence="1">Uncharacterized protein</fullName>
    </submittedName>
</protein>
<reference evidence="1 2" key="1">
    <citation type="submission" date="2009-01" db="EMBL/GenBank/DDBJ databases">
        <authorList>
            <person name="Fulton L."/>
            <person name="Clifton S."/>
            <person name="Fulton B."/>
            <person name="Xu J."/>
            <person name="Minx P."/>
            <person name="Pepin K.H."/>
            <person name="Johnson M."/>
            <person name="Bhonagiri V."/>
            <person name="Nash W.E."/>
            <person name="Mardis E.R."/>
            <person name="Wilson R.K."/>
        </authorList>
    </citation>
    <scope>NUCLEOTIDE SEQUENCE [LARGE SCALE GENOMIC DNA]</scope>
    <source>
        <strain evidence="2">DSM 10507 / JCM 14656 / S5a33</strain>
    </source>
</reference>
<dbReference type="AlphaFoldDB" id="C0CP59"/>
<dbReference type="PATRIC" id="fig|476272.21.peg.790"/>
<dbReference type="HOGENOM" id="CLU_1575454_0_0_9"/>
<comment type="caution">
    <text evidence="1">The sequence shown here is derived from an EMBL/GenBank/DDBJ whole genome shotgun (WGS) entry which is preliminary data.</text>
</comment>
<dbReference type="GeneID" id="86822756"/>
<proteinExistence type="predicted"/>
<dbReference type="EMBL" id="ACBZ01000145">
    <property type="protein sequence ID" value="EEG48443.1"/>
    <property type="molecule type" value="Genomic_DNA"/>
</dbReference>
<keyword evidence="2" id="KW-1185">Reference proteome</keyword>
<reference evidence="1 2" key="2">
    <citation type="submission" date="2009-02" db="EMBL/GenBank/DDBJ databases">
        <title>Draft genome sequence of Blautia hydrogenotrophica DSM 10507 (Ruminococcus hydrogenotrophicus DSM 10507).</title>
        <authorList>
            <person name="Sudarsanam P."/>
            <person name="Ley R."/>
            <person name="Guruge J."/>
            <person name="Turnbaugh P.J."/>
            <person name="Mahowald M."/>
            <person name="Liep D."/>
            <person name="Gordon J."/>
        </authorList>
    </citation>
    <scope>NUCLEOTIDE SEQUENCE [LARGE SCALE GENOMIC DNA]</scope>
    <source>
        <strain evidence="2">DSM 10507 / JCM 14656 / S5a33</strain>
    </source>
</reference>
<dbReference type="RefSeq" id="WP_005950207.1">
    <property type="nucleotide sequence ID" value="NZ_CP136423.1"/>
</dbReference>
<evidence type="ECO:0000313" key="2">
    <source>
        <dbReference type="Proteomes" id="UP000003100"/>
    </source>
</evidence>
<name>C0CP59_BLAHS</name>